<comment type="caution">
    <text evidence="1">The sequence shown here is derived from an EMBL/GenBank/DDBJ whole genome shotgun (WGS) entry which is preliminary data.</text>
</comment>
<dbReference type="AlphaFoldDB" id="N1W0J7"/>
<evidence type="ECO:0000313" key="1">
    <source>
        <dbReference type="EMBL" id="EMY62800.1"/>
    </source>
</evidence>
<organism evidence="1 2">
    <name type="scientific">Leptospira terpstrae serovar Hualin str. LT 11-33 = ATCC 700639</name>
    <dbReference type="NCBI Taxonomy" id="1257025"/>
    <lineage>
        <taxon>Bacteria</taxon>
        <taxon>Pseudomonadati</taxon>
        <taxon>Spirochaetota</taxon>
        <taxon>Spirochaetia</taxon>
        <taxon>Leptospirales</taxon>
        <taxon>Leptospiraceae</taxon>
        <taxon>Leptospira</taxon>
    </lineage>
</organism>
<gene>
    <name evidence="1" type="ORF">LEP1GSC203_3412</name>
</gene>
<evidence type="ECO:0000313" key="2">
    <source>
        <dbReference type="Proteomes" id="UP000012371"/>
    </source>
</evidence>
<dbReference type="EMBL" id="AOGW02000006">
    <property type="protein sequence ID" value="EMY62800.1"/>
    <property type="molecule type" value="Genomic_DNA"/>
</dbReference>
<accession>N1W0J7</accession>
<reference evidence="1" key="1">
    <citation type="submission" date="2013-03" db="EMBL/GenBank/DDBJ databases">
        <authorList>
            <person name="Harkins D.M."/>
            <person name="Durkin A.S."/>
            <person name="Brinkac L.M."/>
            <person name="Haft D.H."/>
            <person name="Selengut J.D."/>
            <person name="Sanka R."/>
            <person name="DePew J."/>
            <person name="Purushe J."/>
            <person name="Hartskeerl R.A."/>
            <person name="Ahmed A."/>
            <person name="van der Linden H."/>
            <person name="Goris M.G.A."/>
            <person name="Vinetz J.M."/>
            <person name="Sutton G.G."/>
            <person name="Nierman W.C."/>
            <person name="Fouts D.E."/>
        </authorList>
    </citation>
    <scope>NUCLEOTIDE SEQUENCE [LARGE SCALE GENOMIC DNA]</scope>
    <source>
        <strain evidence="1">LT 11-33</strain>
    </source>
</reference>
<keyword evidence="2" id="KW-1185">Reference proteome</keyword>
<name>N1W0J7_9LEPT</name>
<proteinExistence type="predicted"/>
<dbReference type="Proteomes" id="UP000012371">
    <property type="component" value="Unassembled WGS sequence"/>
</dbReference>
<protein>
    <submittedName>
        <fullName evidence="1">Uncharacterized protein</fullName>
    </submittedName>
</protein>
<sequence>MERDLVIGAITTLFFKERFPNFASENNDFTRFSNLFAINQ</sequence>